<sequence>MEKSFIGDHNNDIRVINLYFEAVQKRYDFEINDTLNPVLGEFCIVETARGLEMGKVYTKASYIKPDTISVPLKKVVRIATEKDMEKYSDLKVEAVKASYVLKNKIKKFNLNMKSIETEFTFDRKKLIFYFASEDRVDFRELVKELASIFKLRIELRQIGVRDQAKLIGDCGVCGKPLCCKAFINKFDSVTIKMARDQSVSVSPTKMSGICGRLKCCLNFEYDQYAERQKFFPEVGQSVVTPAGRGHVVSTNVLNNFLFVNVPEKGVMKFEIREITFNREEKEKILKEIAKQHIELSEIKDEE</sequence>
<reference evidence="2 3" key="2">
    <citation type="journal article" date="2010" name="Stand. Genomic Sci.">
        <title>Complete genome sequence of Sebaldella termitidis type strain (NCTC 11300).</title>
        <authorList>
            <person name="Harmon-Smith M."/>
            <person name="Celia L."/>
            <person name="Chertkov O."/>
            <person name="Lapidus A."/>
            <person name="Copeland A."/>
            <person name="Glavina Del Rio T."/>
            <person name="Nolan M."/>
            <person name="Lucas S."/>
            <person name="Tice H."/>
            <person name="Cheng J.F."/>
            <person name="Han C."/>
            <person name="Detter J.C."/>
            <person name="Bruce D."/>
            <person name="Goodwin L."/>
            <person name="Pitluck S."/>
            <person name="Pati A."/>
            <person name="Liolios K."/>
            <person name="Ivanova N."/>
            <person name="Mavromatis K."/>
            <person name="Mikhailova N."/>
            <person name="Chen A."/>
            <person name="Palaniappan K."/>
            <person name="Land M."/>
            <person name="Hauser L."/>
            <person name="Chang Y.J."/>
            <person name="Jeffries C.D."/>
            <person name="Brettin T."/>
            <person name="Goker M."/>
            <person name="Beck B."/>
            <person name="Bristow J."/>
            <person name="Eisen J.A."/>
            <person name="Markowitz V."/>
            <person name="Hugenholtz P."/>
            <person name="Kyrpides N.C."/>
            <person name="Klenk H.P."/>
            <person name="Chen F."/>
        </authorList>
    </citation>
    <scope>NUCLEOTIDE SEQUENCE [LARGE SCALE GENOMIC DNA]</scope>
    <source>
        <strain evidence="3">ATCC 33386 / NCTC 11300</strain>
    </source>
</reference>
<accession>D1ANH7</accession>
<dbReference type="eggNOG" id="COG1774">
    <property type="taxonomic scope" value="Bacteria"/>
</dbReference>
<dbReference type="HOGENOM" id="CLU_033149_2_0_0"/>
<dbReference type="RefSeq" id="WP_012862363.1">
    <property type="nucleotide sequence ID" value="NC_013517.1"/>
</dbReference>
<protein>
    <submittedName>
        <fullName evidence="2">PSP1 domain protein</fullName>
    </submittedName>
</protein>
<dbReference type="GO" id="GO:0005737">
    <property type="term" value="C:cytoplasm"/>
    <property type="evidence" value="ECO:0007669"/>
    <property type="project" value="TreeGrafter"/>
</dbReference>
<dbReference type="Pfam" id="PF04468">
    <property type="entry name" value="PSP1"/>
    <property type="match status" value="1"/>
</dbReference>
<dbReference type="AlphaFoldDB" id="D1ANH7"/>
<dbReference type="NCBIfam" id="NF041131">
    <property type="entry name" value="RicT_YaaT_fam"/>
    <property type="match status" value="1"/>
</dbReference>
<dbReference type="PANTHER" id="PTHR43830:SF3">
    <property type="entry name" value="PROTEIN PSP1"/>
    <property type="match status" value="1"/>
</dbReference>
<name>D1ANH7_SEBTE</name>
<evidence type="ECO:0000259" key="1">
    <source>
        <dbReference type="PROSITE" id="PS51411"/>
    </source>
</evidence>
<dbReference type="InterPro" id="IPR007557">
    <property type="entry name" value="PSP1_C"/>
</dbReference>
<feature type="domain" description="PSP1 C-terminal" evidence="1">
    <location>
        <begin position="73"/>
        <end position="158"/>
    </location>
</feature>
<gene>
    <name evidence="2" type="ordered locus">Sterm_2937</name>
</gene>
<organism evidence="2 3">
    <name type="scientific">Sebaldella termitidis (strain ATCC 33386 / NCTC 11300)</name>
    <dbReference type="NCBI Taxonomy" id="526218"/>
    <lineage>
        <taxon>Bacteria</taxon>
        <taxon>Fusobacteriati</taxon>
        <taxon>Fusobacteriota</taxon>
        <taxon>Fusobacteriia</taxon>
        <taxon>Fusobacteriales</taxon>
        <taxon>Leptotrichiaceae</taxon>
        <taxon>Sebaldella</taxon>
    </lineage>
</organism>
<dbReference type="EMBL" id="CP001739">
    <property type="protein sequence ID" value="ACZ09781.1"/>
    <property type="molecule type" value="Genomic_DNA"/>
</dbReference>
<dbReference type="PROSITE" id="PS51411">
    <property type="entry name" value="PSP1_C"/>
    <property type="match status" value="1"/>
</dbReference>
<dbReference type="InterPro" id="IPR047767">
    <property type="entry name" value="PSP1-like"/>
</dbReference>
<dbReference type="KEGG" id="str:Sterm_2937"/>
<dbReference type="STRING" id="526218.Sterm_2937"/>
<reference evidence="3" key="1">
    <citation type="submission" date="2009-09" db="EMBL/GenBank/DDBJ databases">
        <title>The complete chromosome of Sebaldella termitidis ATCC 33386.</title>
        <authorList>
            <consortium name="US DOE Joint Genome Institute (JGI-PGF)"/>
            <person name="Lucas S."/>
            <person name="Copeland A."/>
            <person name="Lapidus A."/>
            <person name="Glavina del Rio T."/>
            <person name="Dalin E."/>
            <person name="Tice H."/>
            <person name="Bruce D."/>
            <person name="Goodwin L."/>
            <person name="Pitluck S."/>
            <person name="Kyrpides N."/>
            <person name="Mavromatis K."/>
            <person name="Ivanova N."/>
            <person name="Mikhailova N."/>
            <person name="Sims D."/>
            <person name="Meincke L."/>
            <person name="Brettin T."/>
            <person name="Detter J.C."/>
            <person name="Han C."/>
            <person name="Larimer F."/>
            <person name="Land M."/>
            <person name="Hauser L."/>
            <person name="Markowitz V."/>
            <person name="Cheng J.F."/>
            <person name="Hugenholtz P."/>
            <person name="Woyke T."/>
            <person name="Wu D."/>
            <person name="Eisen J.A."/>
        </authorList>
    </citation>
    <scope>NUCLEOTIDE SEQUENCE [LARGE SCALE GENOMIC DNA]</scope>
    <source>
        <strain evidence="3">ATCC 33386 / NCTC 11300</strain>
    </source>
</reference>
<proteinExistence type="predicted"/>
<evidence type="ECO:0000313" key="2">
    <source>
        <dbReference type="EMBL" id="ACZ09781.1"/>
    </source>
</evidence>
<keyword evidence="3" id="KW-1185">Reference proteome</keyword>
<evidence type="ECO:0000313" key="3">
    <source>
        <dbReference type="Proteomes" id="UP000000845"/>
    </source>
</evidence>
<dbReference type="PANTHER" id="PTHR43830">
    <property type="entry name" value="PROTEIN PSP1"/>
    <property type="match status" value="1"/>
</dbReference>
<dbReference type="Proteomes" id="UP000000845">
    <property type="component" value="Chromosome"/>
</dbReference>